<gene>
    <name evidence="4" type="ORF">JS528_02405</name>
</gene>
<evidence type="ECO:0000313" key="5">
    <source>
        <dbReference type="Proteomes" id="UP000773064"/>
    </source>
</evidence>
<keyword evidence="2" id="KW-0472">Membrane</keyword>
<organism evidence="4 5">
    <name type="scientific">Bifidobacterium santillanense</name>
    <dbReference type="NCBI Taxonomy" id="2809028"/>
    <lineage>
        <taxon>Bacteria</taxon>
        <taxon>Bacillati</taxon>
        <taxon>Actinomycetota</taxon>
        <taxon>Actinomycetes</taxon>
        <taxon>Bifidobacteriales</taxon>
        <taxon>Bifidobacteriaceae</taxon>
        <taxon>Bifidobacterium</taxon>
    </lineage>
</organism>
<keyword evidence="2" id="KW-0812">Transmembrane</keyword>
<feature type="compositionally biased region" description="Pro residues" evidence="1">
    <location>
        <begin position="53"/>
        <end position="65"/>
    </location>
</feature>
<dbReference type="InterPro" id="IPR026870">
    <property type="entry name" value="Zinc_ribbon_dom"/>
</dbReference>
<dbReference type="Pfam" id="PF13240">
    <property type="entry name" value="Zn_Ribbon_1"/>
    <property type="match status" value="1"/>
</dbReference>
<feature type="compositionally biased region" description="Low complexity" evidence="1">
    <location>
        <begin position="66"/>
        <end position="75"/>
    </location>
</feature>
<dbReference type="Proteomes" id="UP000773064">
    <property type="component" value="Unassembled WGS sequence"/>
</dbReference>
<reference evidence="4 5" key="1">
    <citation type="journal article" date="2021" name="Environ. Microbiol.">
        <title>Genetic insights into the dark matter of the mammalian gut microbiota through targeted genome reconstruction.</title>
        <authorList>
            <person name="Lugli G.A."/>
            <person name="Alessandri G."/>
            <person name="Milani C."/>
            <person name="Viappiani A."/>
            <person name="Fontana F."/>
            <person name="Tarracchini C."/>
            <person name="Mancabelli L."/>
            <person name="Argentini C."/>
            <person name="Ruiz L."/>
            <person name="Margolles A."/>
            <person name="van Sinderen D."/>
            <person name="Turroni F."/>
            <person name="Ventura M."/>
        </authorList>
    </citation>
    <scope>NUCLEOTIDE SEQUENCE [LARGE SCALE GENOMIC DNA]</scope>
    <source>
        <strain evidence="4 5">MA2</strain>
    </source>
</reference>
<accession>A0ABS5UMT8</accession>
<feature type="domain" description="Zinc-ribbon" evidence="3">
    <location>
        <begin position="19"/>
        <end position="40"/>
    </location>
</feature>
<evidence type="ECO:0000259" key="3">
    <source>
        <dbReference type="Pfam" id="PF13240"/>
    </source>
</evidence>
<sequence length="253" mass="27969">MDDGSVRQHRFLSTGVDVFCYKCGKRIPEDSAFCPYCGADIRAIAGLRQPMPQPAPRPMMRPAPGAPARQQAPMPSWGQQTYDSPNGRYGHAGAGNGRPMPAMQKLSAFSTKGHAAARQFPGKPIMFAIFLFLFVIVVVALFNAGQGSGTLGKAMYACQQRVDSSVWSREVEGDYRYFELSDRGNTLTVEGLSDPNDAILNCVTDQLDMPQSVWSKILHTRPLDGTLTDEWDHMKITWSYQADNGLNIVFEKK</sequence>
<evidence type="ECO:0000256" key="1">
    <source>
        <dbReference type="SAM" id="MobiDB-lite"/>
    </source>
</evidence>
<protein>
    <submittedName>
        <fullName evidence="4">Zinc ribbon domain-containing protein</fullName>
    </submittedName>
</protein>
<evidence type="ECO:0000313" key="4">
    <source>
        <dbReference type="EMBL" id="MBT1172230.1"/>
    </source>
</evidence>
<keyword evidence="5" id="KW-1185">Reference proteome</keyword>
<keyword evidence="2" id="KW-1133">Transmembrane helix</keyword>
<evidence type="ECO:0000256" key="2">
    <source>
        <dbReference type="SAM" id="Phobius"/>
    </source>
</evidence>
<comment type="caution">
    <text evidence="4">The sequence shown here is derived from an EMBL/GenBank/DDBJ whole genome shotgun (WGS) entry which is preliminary data.</text>
</comment>
<name>A0ABS5UMT8_9BIFI</name>
<feature type="region of interest" description="Disordered" evidence="1">
    <location>
        <begin position="53"/>
        <end position="78"/>
    </location>
</feature>
<proteinExistence type="predicted"/>
<dbReference type="EMBL" id="JAFEJS010000001">
    <property type="protein sequence ID" value="MBT1172230.1"/>
    <property type="molecule type" value="Genomic_DNA"/>
</dbReference>
<feature type="transmembrane region" description="Helical" evidence="2">
    <location>
        <begin position="125"/>
        <end position="145"/>
    </location>
</feature>